<evidence type="ECO:0000313" key="2">
    <source>
        <dbReference type="EMBL" id="KAK7204731.1"/>
    </source>
</evidence>
<keyword evidence="1" id="KW-0472">Membrane</keyword>
<proteinExistence type="predicted"/>
<dbReference type="Proteomes" id="UP001498771">
    <property type="component" value="Unassembled WGS sequence"/>
</dbReference>
<dbReference type="GeneID" id="90035463"/>
<comment type="caution">
    <text evidence="2">The sequence shown here is derived from an EMBL/GenBank/DDBJ whole genome shotgun (WGS) entry which is preliminary data.</text>
</comment>
<gene>
    <name evidence="2" type="ORF">BZA70DRAFT_181634</name>
</gene>
<sequence length="128" mass="14878">MRSLLQSTPPEEEETSMRVSSRFTYNSTHQHNSTYLFSYLFTYIYIGQYGRRRFSSLIISPLFLFYVFHLSSLLSSFCAFFCFALLSLALYTPLFPVCLTIGSDFFCFCLFCFSKPISFFFGYSNLSG</sequence>
<reference evidence="2 3" key="1">
    <citation type="submission" date="2024-03" db="EMBL/GenBank/DDBJ databases">
        <title>Genome-scale model development and genomic sequencing of the oleaginous clade Lipomyces.</title>
        <authorList>
            <consortium name="Lawrence Berkeley National Laboratory"/>
            <person name="Czajka J.J."/>
            <person name="Han Y."/>
            <person name="Kim J."/>
            <person name="Mondo S.J."/>
            <person name="Hofstad B.A."/>
            <person name="Robles A."/>
            <person name="Haridas S."/>
            <person name="Riley R."/>
            <person name="LaButti K."/>
            <person name="Pangilinan J."/>
            <person name="Andreopoulos W."/>
            <person name="Lipzen A."/>
            <person name="Yan J."/>
            <person name="Wang M."/>
            <person name="Ng V."/>
            <person name="Grigoriev I.V."/>
            <person name="Spatafora J.W."/>
            <person name="Magnuson J.K."/>
            <person name="Baker S.E."/>
            <person name="Pomraning K.R."/>
        </authorList>
    </citation>
    <scope>NUCLEOTIDE SEQUENCE [LARGE SCALE GENOMIC DNA]</scope>
    <source>
        <strain evidence="2 3">Phaff 52-87</strain>
    </source>
</reference>
<protein>
    <submittedName>
        <fullName evidence="2">Uncharacterized protein</fullName>
    </submittedName>
</protein>
<name>A0ABR1F4F8_9ASCO</name>
<dbReference type="RefSeq" id="XP_064767764.1">
    <property type="nucleotide sequence ID" value="XM_064909951.1"/>
</dbReference>
<evidence type="ECO:0000313" key="3">
    <source>
        <dbReference type="Proteomes" id="UP001498771"/>
    </source>
</evidence>
<feature type="transmembrane region" description="Helical" evidence="1">
    <location>
        <begin position="33"/>
        <end position="50"/>
    </location>
</feature>
<organism evidence="2 3">
    <name type="scientific">Myxozyma melibiosi</name>
    <dbReference type="NCBI Taxonomy" id="54550"/>
    <lineage>
        <taxon>Eukaryota</taxon>
        <taxon>Fungi</taxon>
        <taxon>Dikarya</taxon>
        <taxon>Ascomycota</taxon>
        <taxon>Saccharomycotina</taxon>
        <taxon>Lipomycetes</taxon>
        <taxon>Lipomycetales</taxon>
        <taxon>Lipomycetaceae</taxon>
        <taxon>Myxozyma</taxon>
    </lineage>
</organism>
<feature type="transmembrane region" description="Helical" evidence="1">
    <location>
        <begin position="94"/>
        <end position="113"/>
    </location>
</feature>
<dbReference type="EMBL" id="JBBJBU010000007">
    <property type="protein sequence ID" value="KAK7204731.1"/>
    <property type="molecule type" value="Genomic_DNA"/>
</dbReference>
<keyword evidence="1" id="KW-1133">Transmembrane helix</keyword>
<evidence type="ECO:0000256" key="1">
    <source>
        <dbReference type="SAM" id="Phobius"/>
    </source>
</evidence>
<keyword evidence="1" id="KW-0812">Transmembrane</keyword>
<feature type="transmembrane region" description="Helical" evidence="1">
    <location>
        <begin position="62"/>
        <end position="88"/>
    </location>
</feature>
<keyword evidence="3" id="KW-1185">Reference proteome</keyword>
<accession>A0ABR1F4F8</accession>